<accession>A0A6N6M4H7</accession>
<protein>
    <submittedName>
        <fullName evidence="1">Uncharacterized protein</fullName>
    </submittedName>
</protein>
<reference evidence="1 2" key="1">
    <citation type="submission" date="2019-09" db="EMBL/GenBank/DDBJ databases">
        <title>Genomes of Cryomorphaceae.</title>
        <authorList>
            <person name="Bowman J.P."/>
        </authorList>
    </citation>
    <scope>NUCLEOTIDE SEQUENCE [LARGE SCALE GENOMIC DNA]</scope>
    <source>
        <strain evidence="1 2">KCTC 52047</strain>
    </source>
</reference>
<name>A0A6N6M4H7_9FLAO</name>
<comment type="caution">
    <text evidence="1">The sequence shown here is derived from an EMBL/GenBank/DDBJ whole genome shotgun (WGS) entry which is preliminary data.</text>
</comment>
<dbReference type="EMBL" id="WACR01000005">
    <property type="protein sequence ID" value="KAB1064371.1"/>
    <property type="molecule type" value="Genomic_DNA"/>
</dbReference>
<dbReference type="OrthoDB" id="9811804at2"/>
<dbReference type="Proteomes" id="UP000435357">
    <property type="component" value="Unassembled WGS sequence"/>
</dbReference>
<gene>
    <name evidence="1" type="ORF">F3059_06620</name>
</gene>
<evidence type="ECO:0000313" key="2">
    <source>
        <dbReference type="Proteomes" id="UP000435357"/>
    </source>
</evidence>
<sequence length="257" mass="29899">MDVRQILLDTESTLRDFVSMIMEQQHGEDWIHNSGLSSERIRLLEEEKDANDERKISIQDENRLINNTNIIDLKTIISKNWKGDFEVAFGDWDTLSIYLSTLYRYYDTDSHQRALLTHQKHLILGISGFIRNRIVVYRSWKDGNKKGFPKIESVRDNLGNIWVPGKPKKIKTGLTLHPGDTLEFVITGKDPKDQDLSYRIYPSKWSTNNVQLIELTEKHIGSQTVFHIGIRGPQKHHAYPLGHDDRVTFEYEVLPND</sequence>
<proteinExistence type="predicted"/>
<evidence type="ECO:0000313" key="1">
    <source>
        <dbReference type="EMBL" id="KAB1064371.1"/>
    </source>
</evidence>
<dbReference type="AlphaFoldDB" id="A0A6N6M4H7"/>
<keyword evidence="2" id="KW-1185">Reference proteome</keyword>
<dbReference type="RefSeq" id="WP_151167471.1">
    <property type="nucleotide sequence ID" value="NZ_WACR01000005.1"/>
</dbReference>
<organism evidence="1 2">
    <name type="scientific">Salibacter halophilus</name>
    <dbReference type="NCBI Taxonomy" id="1803916"/>
    <lineage>
        <taxon>Bacteria</taxon>
        <taxon>Pseudomonadati</taxon>
        <taxon>Bacteroidota</taxon>
        <taxon>Flavobacteriia</taxon>
        <taxon>Flavobacteriales</taxon>
        <taxon>Salibacteraceae</taxon>
        <taxon>Salibacter</taxon>
    </lineage>
</organism>